<feature type="coiled-coil region" evidence="11">
    <location>
        <begin position="145"/>
        <end position="200"/>
    </location>
</feature>
<evidence type="ECO:0000256" key="4">
    <source>
        <dbReference type="ARBA" id="ARBA00022454"/>
    </source>
</evidence>
<dbReference type="AlphaFoldDB" id="A0A5C3QRN7"/>
<evidence type="ECO:0000313" key="14">
    <source>
        <dbReference type="EMBL" id="TFL04635.1"/>
    </source>
</evidence>
<dbReference type="Pfam" id="PF03800">
    <property type="entry name" value="Nuf2"/>
    <property type="match status" value="1"/>
</dbReference>
<dbReference type="InterPro" id="IPR038275">
    <property type="entry name" value="Nuf2_N_sf"/>
</dbReference>
<dbReference type="EMBL" id="ML178818">
    <property type="protein sequence ID" value="TFL04635.1"/>
    <property type="molecule type" value="Genomic_DNA"/>
</dbReference>
<keyword evidence="7 11" id="KW-0175">Coiled coil</keyword>
<feature type="domain" description="Kinetochore protein Nuf2 N-terminal" evidence="12">
    <location>
        <begin position="9"/>
        <end position="135"/>
    </location>
</feature>
<keyword evidence="10" id="KW-0137">Centromere</keyword>
<evidence type="ECO:0000256" key="10">
    <source>
        <dbReference type="ARBA" id="ARBA00023328"/>
    </source>
</evidence>
<evidence type="ECO:0000256" key="8">
    <source>
        <dbReference type="ARBA" id="ARBA00023242"/>
    </source>
</evidence>
<accession>A0A5C3QRN7</accession>
<feature type="coiled-coil region" evidence="11">
    <location>
        <begin position="330"/>
        <end position="410"/>
    </location>
</feature>
<evidence type="ECO:0000256" key="3">
    <source>
        <dbReference type="ARBA" id="ARBA00005498"/>
    </source>
</evidence>
<dbReference type="Proteomes" id="UP000305067">
    <property type="component" value="Unassembled WGS sequence"/>
</dbReference>
<dbReference type="Gene3D" id="1.10.418.60">
    <property type="entry name" value="Ncd80 complex, Nuf2 subunit"/>
    <property type="match status" value="1"/>
</dbReference>
<evidence type="ECO:0000313" key="15">
    <source>
        <dbReference type="Proteomes" id="UP000305067"/>
    </source>
</evidence>
<dbReference type="Pfam" id="PF18595">
    <property type="entry name" value="Nuf2_DHR10-like"/>
    <property type="match status" value="1"/>
</dbReference>
<evidence type="ECO:0000256" key="6">
    <source>
        <dbReference type="ARBA" id="ARBA00022776"/>
    </source>
</evidence>
<evidence type="ECO:0000256" key="5">
    <source>
        <dbReference type="ARBA" id="ARBA00022618"/>
    </source>
</evidence>
<evidence type="ECO:0000256" key="11">
    <source>
        <dbReference type="SAM" id="Coils"/>
    </source>
</evidence>
<keyword evidence="15" id="KW-1185">Reference proteome</keyword>
<keyword evidence="4" id="KW-0158">Chromosome</keyword>
<feature type="coiled-coil region" evidence="11">
    <location>
        <begin position="261"/>
        <end position="305"/>
    </location>
</feature>
<evidence type="ECO:0000259" key="12">
    <source>
        <dbReference type="Pfam" id="PF03800"/>
    </source>
</evidence>
<dbReference type="InterPro" id="IPR005549">
    <property type="entry name" value="Kinetochore_Nuf2_N"/>
</dbReference>
<keyword evidence="5" id="KW-0132">Cell division</keyword>
<organism evidence="14 15">
    <name type="scientific">Pterulicium gracile</name>
    <dbReference type="NCBI Taxonomy" id="1884261"/>
    <lineage>
        <taxon>Eukaryota</taxon>
        <taxon>Fungi</taxon>
        <taxon>Dikarya</taxon>
        <taxon>Basidiomycota</taxon>
        <taxon>Agaricomycotina</taxon>
        <taxon>Agaricomycetes</taxon>
        <taxon>Agaricomycetidae</taxon>
        <taxon>Agaricales</taxon>
        <taxon>Pleurotineae</taxon>
        <taxon>Pterulaceae</taxon>
        <taxon>Pterulicium</taxon>
    </lineage>
</organism>
<proteinExistence type="inferred from homology"/>
<evidence type="ECO:0000256" key="2">
    <source>
        <dbReference type="ARBA" id="ARBA00004584"/>
    </source>
</evidence>
<name>A0A5C3QRN7_9AGAR</name>
<comment type="similarity">
    <text evidence="3">Belongs to the NUF2 family.</text>
</comment>
<evidence type="ECO:0000256" key="7">
    <source>
        <dbReference type="ARBA" id="ARBA00023054"/>
    </source>
</evidence>
<evidence type="ECO:0000256" key="9">
    <source>
        <dbReference type="ARBA" id="ARBA00023306"/>
    </source>
</evidence>
<dbReference type="GO" id="GO:0051301">
    <property type="term" value="P:cell division"/>
    <property type="evidence" value="ECO:0007669"/>
    <property type="project" value="UniProtKB-KW"/>
</dbReference>
<gene>
    <name evidence="14" type="ORF">BDV98DRAFT_602067</name>
</gene>
<dbReference type="GO" id="GO:0005634">
    <property type="term" value="C:nucleus"/>
    <property type="evidence" value="ECO:0007669"/>
    <property type="project" value="UniProtKB-SubCell"/>
</dbReference>
<evidence type="ECO:0000259" key="13">
    <source>
        <dbReference type="Pfam" id="PF18595"/>
    </source>
</evidence>
<comment type="subcellular location">
    <subcellularLocation>
        <location evidence="2">Chromosome</location>
        <location evidence="2">Centromere</location>
    </subcellularLocation>
    <subcellularLocation>
        <location evidence="1">Nucleus</location>
    </subcellularLocation>
</comment>
<reference evidence="14 15" key="1">
    <citation type="journal article" date="2019" name="Nat. Ecol. Evol.">
        <title>Megaphylogeny resolves global patterns of mushroom evolution.</title>
        <authorList>
            <person name="Varga T."/>
            <person name="Krizsan K."/>
            <person name="Foldi C."/>
            <person name="Dima B."/>
            <person name="Sanchez-Garcia M."/>
            <person name="Sanchez-Ramirez S."/>
            <person name="Szollosi G.J."/>
            <person name="Szarkandi J.G."/>
            <person name="Papp V."/>
            <person name="Albert L."/>
            <person name="Andreopoulos W."/>
            <person name="Angelini C."/>
            <person name="Antonin V."/>
            <person name="Barry K.W."/>
            <person name="Bougher N.L."/>
            <person name="Buchanan P."/>
            <person name="Buyck B."/>
            <person name="Bense V."/>
            <person name="Catcheside P."/>
            <person name="Chovatia M."/>
            <person name="Cooper J."/>
            <person name="Damon W."/>
            <person name="Desjardin D."/>
            <person name="Finy P."/>
            <person name="Geml J."/>
            <person name="Haridas S."/>
            <person name="Hughes K."/>
            <person name="Justo A."/>
            <person name="Karasinski D."/>
            <person name="Kautmanova I."/>
            <person name="Kiss B."/>
            <person name="Kocsube S."/>
            <person name="Kotiranta H."/>
            <person name="LaButti K.M."/>
            <person name="Lechner B.E."/>
            <person name="Liimatainen K."/>
            <person name="Lipzen A."/>
            <person name="Lukacs Z."/>
            <person name="Mihaltcheva S."/>
            <person name="Morgado L.N."/>
            <person name="Niskanen T."/>
            <person name="Noordeloos M.E."/>
            <person name="Ohm R.A."/>
            <person name="Ortiz-Santana B."/>
            <person name="Ovrebo C."/>
            <person name="Racz N."/>
            <person name="Riley R."/>
            <person name="Savchenko A."/>
            <person name="Shiryaev A."/>
            <person name="Soop K."/>
            <person name="Spirin V."/>
            <person name="Szebenyi C."/>
            <person name="Tomsovsky M."/>
            <person name="Tulloss R.E."/>
            <person name="Uehling J."/>
            <person name="Grigoriev I.V."/>
            <person name="Vagvolgyi C."/>
            <person name="Papp T."/>
            <person name="Martin F.M."/>
            <person name="Miettinen O."/>
            <person name="Hibbett D.S."/>
            <person name="Nagy L.G."/>
        </authorList>
    </citation>
    <scope>NUCLEOTIDE SEQUENCE [LARGE SCALE GENOMIC DNA]</scope>
    <source>
        <strain evidence="14 15">CBS 309.79</strain>
    </source>
</reference>
<feature type="domain" description="Nuf2 DHR10-like" evidence="13">
    <location>
        <begin position="259"/>
        <end position="373"/>
    </location>
</feature>
<evidence type="ECO:0000256" key="1">
    <source>
        <dbReference type="ARBA" id="ARBA00004123"/>
    </source>
</evidence>
<sequence>MGKEAVGKLPDIKPDEVRDSLRDLGLQVSVELLSSPTPDLVETLYRDLLEKALDVDPDALGSPLTTALANTEYAEPLFLQPAKHTILMFHLRKLAQTAQIDGFSTLDIARPQPERTLQNLAALVNYIKFIQHHTDNLIWSLKDRSQGHLLEKKQLLAKIREAEAEMATIRKEIERTQPQYQQLEDDNARLKASLMSKKEMQGQTLQTLEGIKADKQVLQHQKEAIHAQLTNSHEEIARLKSRIVQSPERIKRTITTMGNSAAEDKYTLNELESKIRDLQAKGSALQAIEKDVRLCSEQLQTVQKEVQALDVAYKQLAEVKDNHDDRVIERSELESKQQRTHTQLSNAQERLERAQRHAEEKRVAGQNTLKKLKYEYEKLDVDRKENDKEVESLREQVREIEVQMAESLKQNEKELNDLLVVFWKLRHDADVYMDLLANEILVNELEED</sequence>
<protein>
    <submittedName>
        <fullName evidence="14">Nuf2 family-domain-containing protein</fullName>
    </submittedName>
</protein>
<dbReference type="OrthoDB" id="8194677at2759"/>
<dbReference type="GO" id="GO:0031262">
    <property type="term" value="C:Ndc80 complex"/>
    <property type="evidence" value="ECO:0007669"/>
    <property type="project" value="InterPro"/>
</dbReference>
<keyword evidence="6" id="KW-0498">Mitosis</keyword>
<dbReference type="InterPro" id="IPR041112">
    <property type="entry name" value="Nuf2_DHR10-like"/>
</dbReference>
<keyword evidence="8" id="KW-0539">Nucleus</keyword>
<keyword evidence="9" id="KW-0131">Cell cycle</keyword>
<dbReference type="STRING" id="1884261.A0A5C3QRN7"/>